<organism evidence="5 6">
    <name type="scientific">Symmachiella dynata</name>
    <dbReference type="NCBI Taxonomy" id="2527995"/>
    <lineage>
        <taxon>Bacteria</taxon>
        <taxon>Pseudomonadati</taxon>
        <taxon>Planctomycetota</taxon>
        <taxon>Planctomycetia</taxon>
        <taxon>Planctomycetales</taxon>
        <taxon>Planctomycetaceae</taxon>
        <taxon>Symmachiella</taxon>
    </lineage>
</organism>
<keyword evidence="3 5" id="KW-0067">ATP-binding</keyword>
<dbReference type="AlphaFoldDB" id="A0A517ZHF6"/>
<dbReference type="PROSITE" id="PS50893">
    <property type="entry name" value="ABC_TRANSPORTER_2"/>
    <property type="match status" value="1"/>
</dbReference>
<dbReference type="Proteomes" id="UP000319383">
    <property type="component" value="Chromosome"/>
</dbReference>
<dbReference type="PANTHER" id="PTHR42939:SF1">
    <property type="entry name" value="ABC TRANSPORTER ATP-BINDING PROTEIN ALBC-RELATED"/>
    <property type="match status" value="1"/>
</dbReference>
<evidence type="ECO:0000313" key="6">
    <source>
        <dbReference type="Proteomes" id="UP000319383"/>
    </source>
</evidence>
<keyword evidence="6" id="KW-1185">Reference proteome</keyword>
<dbReference type="InterPro" id="IPR027417">
    <property type="entry name" value="P-loop_NTPase"/>
</dbReference>
<dbReference type="InterPro" id="IPR003439">
    <property type="entry name" value="ABC_transporter-like_ATP-bd"/>
</dbReference>
<evidence type="ECO:0000256" key="3">
    <source>
        <dbReference type="ARBA" id="ARBA00022840"/>
    </source>
</evidence>
<keyword evidence="1" id="KW-0813">Transport</keyword>
<dbReference type="InterPro" id="IPR051782">
    <property type="entry name" value="ABC_Transporter_VariousFunc"/>
</dbReference>
<dbReference type="PANTHER" id="PTHR42939">
    <property type="entry name" value="ABC TRANSPORTER ATP-BINDING PROTEIN ALBC-RELATED"/>
    <property type="match status" value="1"/>
</dbReference>
<sequence length="307" mass="34232">MANAIVTDRLTKYFGGRRVVNGLNLQVREGSVYALLGRNGAGKSTTIRMLLGLLKPDFGTAELLGEEVSQITPATRAQIGWVGEGHPLYRWMTVDGAIRFVRPFYQQWNGEFVDQVLDHFDIPKKKRLSKLSNGQRAQVSLALAVAPDPKLLILDDPTIGLDAVVRRDFLESIIQIIQQQGRTILFSSHILSDVDRVADHIGILSEGVLRVDCPTEHFRESIRKVVVELSEPLQEPPACPGLLSSSASGERVELVIVNYGDEHRAYIDSLSPRSMDVLEFNLEDAFVAYTRGRKGTMPVFRREAMHV</sequence>
<evidence type="ECO:0000259" key="4">
    <source>
        <dbReference type="PROSITE" id="PS50893"/>
    </source>
</evidence>
<dbReference type="Gene3D" id="3.40.50.300">
    <property type="entry name" value="P-loop containing nucleotide triphosphate hydrolases"/>
    <property type="match status" value="1"/>
</dbReference>
<dbReference type="EMBL" id="CP036276">
    <property type="protein sequence ID" value="QDU41882.1"/>
    <property type="molecule type" value="Genomic_DNA"/>
</dbReference>
<evidence type="ECO:0000313" key="5">
    <source>
        <dbReference type="EMBL" id="QDU41882.1"/>
    </source>
</evidence>
<dbReference type="RefSeq" id="WP_145373869.1">
    <property type="nucleotide sequence ID" value="NZ_CP036276.1"/>
</dbReference>
<feature type="domain" description="ABC transporter" evidence="4">
    <location>
        <begin position="5"/>
        <end position="231"/>
    </location>
</feature>
<reference evidence="5 6" key="1">
    <citation type="submission" date="2019-02" db="EMBL/GenBank/DDBJ databases">
        <title>Deep-cultivation of Planctomycetes and their phenomic and genomic characterization uncovers novel biology.</title>
        <authorList>
            <person name="Wiegand S."/>
            <person name="Jogler M."/>
            <person name="Boedeker C."/>
            <person name="Pinto D."/>
            <person name="Vollmers J."/>
            <person name="Rivas-Marin E."/>
            <person name="Kohn T."/>
            <person name="Peeters S.H."/>
            <person name="Heuer A."/>
            <person name="Rast P."/>
            <person name="Oberbeckmann S."/>
            <person name="Bunk B."/>
            <person name="Jeske O."/>
            <person name="Meyerdierks A."/>
            <person name="Storesund J.E."/>
            <person name="Kallscheuer N."/>
            <person name="Luecker S."/>
            <person name="Lage O.M."/>
            <person name="Pohl T."/>
            <person name="Merkel B.J."/>
            <person name="Hornburger P."/>
            <person name="Mueller R.-W."/>
            <person name="Bruemmer F."/>
            <person name="Labrenz M."/>
            <person name="Spormann A.M."/>
            <person name="Op den Camp H."/>
            <person name="Overmann J."/>
            <person name="Amann R."/>
            <person name="Jetten M.S.M."/>
            <person name="Mascher T."/>
            <person name="Medema M.H."/>
            <person name="Devos D.P."/>
            <person name="Kaster A.-K."/>
            <person name="Ovreas L."/>
            <person name="Rohde M."/>
            <person name="Galperin M.Y."/>
            <person name="Jogler C."/>
        </authorList>
    </citation>
    <scope>NUCLEOTIDE SEQUENCE [LARGE SCALE GENOMIC DNA]</scope>
    <source>
        <strain evidence="5 6">Mal52</strain>
    </source>
</reference>
<name>A0A517ZHF6_9PLAN</name>
<accession>A0A517ZHF6</accession>
<gene>
    <name evidence="5" type="primary">ytrB_1</name>
    <name evidence="5" type="ORF">Mal52_03370</name>
</gene>
<dbReference type="KEGG" id="sdyn:Mal52_03370"/>
<dbReference type="Pfam" id="PF00005">
    <property type="entry name" value="ABC_tran"/>
    <property type="match status" value="1"/>
</dbReference>
<evidence type="ECO:0000256" key="1">
    <source>
        <dbReference type="ARBA" id="ARBA00022448"/>
    </source>
</evidence>
<dbReference type="GO" id="GO:0016887">
    <property type="term" value="F:ATP hydrolysis activity"/>
    <property type="evidence" value="ECO:0007669"/>
    <property type="project" value="InterPro"/>
</dbReference>
<dbReference type="GO" id="GO:0005524">
    <property type="term" value="F:ATP binding"/>
    <property type="evidence" value="ECO:0007669"/>
    <property type="project" value="UniProtKB-KW"/>
</dbReference>
<dbReference type="SUPFAM" id="SSF52540">
    <property type="entry name" value="P-loop containing nucleoside triphosphate hydrolases"/>
    <property type="match status" value="1"/>
</dbReference>
<evidence type="ECO:0000256" key="2">
    <source>
        <dbReference type="ARBA" id="ARBA00022741"/>
    </source>
</evidence>
<dbReference type="InterPro" id="IPR003593">
    <property type="entry name" value="AAA+_ATPase"/>
</dbReference>
<protein>
    <submittedName>
        <fullName evidence="5">ABC transporter ATP-binding protein YtrB</fullName>
    </submittedName>
</protein>
<proteinExistence type="predicted"/>
<dbReference type="SMART" id="SM00382">
    <property type="entry name" value="AAA"/>
    <property type="match status" value="1"/>
</dbReference>
<dbReference type="CDD" id="cd03230">
    <property type="entry name" value="ABC_DR_subfamily_A"/>
    <property type="match status" value="1"/>
</dbReference>
<keyword evidence="2" id="KW-0547">Nucleotide-binding</keyword>